<name>A0ACC2UNF8_9FUNG</name>
<evidence type="ECO:0000313" key="2">
    <source>
        <dbReference type="Proteomes" id="UP001165960"/>
    </source>
</evidence>
<sequence length="299" mass="33603">MKKFTSSEKLVFNWVLIAVAVVGVVCNGLLIHLTRRLQQRTAEHRLIMILACVDVGVTLLTIGGSFFNNWVDDEAGYLWKFCIIKGPIDFLLRYFSFLLVALIAMERLSKVRDSSIPAWMWIFLSIYTAVFISLILVTALRSEFYKSPSGVDCAPISRKSIFSSSALFGLGLFMFISLLITLCCYLGILCHVQAARSNANVTRKPSHVLARVAVICVVYLLLISPCSILIMVQATYRYKAARLISLSTTLLLEFNLVANACITLFAHSLIFEQLRRCLPFGRTKPTQLDSRLVSMHDIF</sequence>
<dbReference type="Proteomes" id="UP001165960">
    <property type="component" value="Unassembled WGS sequence"/>
</dbReference>
<evidence type="ECO:0000313" key="1">
    <source>
        <dbReference type="EMBL" id="KAJ9088304.1"/>
    </source>
</evidence>
<accession>A0ACC2UNF8</accession>
<protein>
    <submittedName>
        <fullName evidence="1">Uncharacterized protein</fullName>
    </submittedName>
</protein>
<dbReference type="EMBL" id="QTSX02000132">
    <property type="protein sequence ID" value="KAJ9088304.1"/>
    <property type="molecule type" value="Genomic_DNA"/>
</dbReference>
<proteinExistence type="predicted"/>
<keyword evidence="2" id="KW-1185">Reference proteome</keyword>
<organism evidence="1 2">
    <name type="scientific">Entomophthora muscae</name>
    <dbReference type="NCBI Taxonomy" id="34485"/>
    <lineage>
        <taxon>Eukaryota</taxon>
        <taxon>Fungi</taxon>
        <taxon>Fungi incertae sedis</taxon>
        <taxon>Zoopagomycota</taxon>
        <taxon>Entomophthoromycotina</taxon>
        <taxon>Entomophthoromycetes</taxon>
        <taxon>Entomophthorales</taxon>
        <taxon>Entomophthoraceae</taxon>
        <taxon>Entomophthora</taxon>
    </lineage>
</organism>
<gene>
    <name evidence="1" type="ORF">DSO57_1024441</name>
</gene>
<reference evidence="1" key="1">
    <citation type="submission" date="2022-04" db="EMBL/GenBank/DDBJ databases">
        <title>Genome of the entomopathogenic fungus Entomophthora muscae.</title>
        <authorList>
            <person name="Elya C."/>
            <person name="Lovett B.R."/>
            <person name="Lee E."/>
            <person name="Macias A.M."/>
            <person name="Hajek A.E."/>
            <person name="De Bivort B.L."/>
            <person name="Kasson M.T."/>
            <person name="De Fine Licht H.H."/>
            <person name="Stajich J.E."/>
        </authorList>
    </citation>
    <scope>NUCLEOTIDE SEQUENCE</scope>
    <source>
        <strain evidence="1">Berkeley</strain>
    </source>
</reference>
<comment type="caution">
    <text evidence="1">The sequence shown here is derived from an EMBL/GenBank/DDBJ whole genome shotgun (WGS) entry which is preliminary data.</text>
</comment>